<dbReference type="Pfam" id="PF16125">
    <property type="entry name" value="DUF4837"/>
    <property type="match status" value="1"/>
</dbReference>
<sequence length="342" mass="40745">MRFLYFIRLTFFFLFSLLAFGCGGKKDSIGMDDEIRVVCSKIDEPIIKEYLATVFNDTLYTPAPEPLFKLIFSRPEHYQDLKKYAQIIIAAVDRNNSNPGYRLLHKLLPKNQLNNSQDDNPVLLTRDLHANDQIYVVINASSEEHLFNYLDKNKKLLRSHYDEQFKLRGSRFLFDDNQTQVEEKISQDYGWYINIPWGWEILRNDNQMNFFWMGSEYPYRWLSVKWNKGNSIDDQLSIGKQIWKFPINNYKSIRFNEHRLKLDRIYFNDYKGWQCSGIWESNDSLEAKGGPFYSYIFYDHHSDRTFHINTLVHNPGKPKAVYIRQMRLIAKSFRSGFLKENI</sequence>
<dbReference type="PROSITE" id="PS51257">
    <property type="entry name" value="PROKAR_LIPOPROTEIN"/>
    <property type="match status" value="1"/>
</dbReference>
<evidence type="ECO:0000313" key="1">
    <source>
        <dbReference type="EMBL" id="SUZ47625.1"/>
    </source>
</evidence>
<reference evidence="1" key="1">
    <citation type="submission" date="2018-05" db="EMBL/GenBank/DDBJ databases">
        <authorList>
            <person name="Lanie J.A."/>
            <person name="Ng W.-L."/>
            <person name="Kazmierczak K.M."/>
            <person name="Andrzejewski T.M."/>
            <person name="Davidsen T.M."/>
            <person name="Wayne K.J."/>
            <person name="Tettelin H."/>
            <person name="Glass J.I."/>
            <person name="Rusch D."/>
            <person name="Podicherti R."/>
            <person name="Tsui H.-C.T."/>
            <person name="Winkler M.E."/>
        </authorList>
    </citation>
    <scope>NUCLEOTIDE SEQUENCE</scope>
</reference>
<dbReference type="AlphaFoldDB" id="A0A381MZE3"/>
<name>A0A381MZE3_9ZZZZ</name>
<protein>
    <recommendedName>
        <fullName evidence="2">DUF4837 domain-containing protein</fullName>
    </recommendedName>
</protein>
<dbReference type="EMBL" id="UINC01000026">
    <property type="protein sequence ID" value="SUZ47625.1"/>
    <property type="molecule type" value="Genomic_DNA"/>
</dbReference>
<organism evidence="1">
    <name type="scientific">marine metagenome</name>
    <dbReference type="NCBI Taxonomy" id="408172"/>
    <lineage>
        <taxon>unclassified sequences</taxon>
        <taxon>metagenomes</taxon>
        <taxon>ecological metagenomes</taxon>
    </lineage>
</organism>
<evidence type="ECO:0008006" key="2">
    <source>
        <dbReference type="Google" id="ProtNLM"/>
    </source>
</evidence>
<dbReference type="InterPro" id="IPR032286">
    <property type="entry name" value="DUF4837"/>
</dbReference>
<gene>
    <name evidence="1" type="ORF">METZ01_LOCUS479</name>
</gene>
<accession>A0A381MZE3</accession>
<proteinExistence type="predicted"/>